<sequence length="682" mass="78333">MRVLLAAVNAKYIHANLAVLYLREVTGDLPAETIIGEYTINMRKEEILEDIYRKHPDIICFSCYIWNRDMIAGLIRDLRRILPEVPIWAGGPDVTYEAESFLEQFTECTGVMVGEGERSFRGLIGACLRGEKDLSGIPGLVFRDEDGSIRRNAPAVPMAMDDLPFVYCPELDYGGACSAADHLSGGEPQRTEKTQRKEQPQSMGKLQCTEQPQRMTESEAPCRAQQGDGDWAFENRIIYYETSRGCPFSCSYCLSSVSDRTRFRSLSKVLPELQFFLDRKVPQVKFVDRTFNCNHAHAMAIWKYIAEHDNGITNFHFEIGADLLREDEMDVLAGLRPGAVQLEIGVQSVNPDTIRAIDRVMDLGILRRNVERIHRAGNIHCHLDLIAGLPYENLASFRHSFDEIFRMKPDQLQLGFLKLLKGSALCRDADKYGIVCSPEAPYEVLRTDWISYEDLLELRGVEEMTEVYYNSFQFSTSVTLLADAKGSPYDFFRALSEFYRENHLTGRAFSRIQRIDILREFVKNWDPDKKERYDELFLLDLYLRENSRRRPEWAGEALSAEEKDGVRAFFRREASLPEAERRLRGYEAYDSRQMEHMTHAETFTDPYVVRLLNEAVKNGGFSRNVDENLKNVDKEEPPVDKITVLFDYRRRDPLNGNADVIRIDSPNDGRTAGAESRTDRRM</sequence>
<feature type="region of interest" description="Disordered" evidence="6">
    <location>
        <begin position="659"/>
        <end position="682"/>
    </location>
</feature>
<dbReference type="SUPFAM" id="SSF52242">
    <property type="entry name" value="Cobalamin (vitamin B12)-binding domain"/>
    <property type="match status" value="1"/>
</dbReference>
<evidence type="ECO:0000256" key="4">
    <source>
        <dbReference type="ARBA" id="ARBA00023004"/>
    </source>
</evidence>
<dbReference type="SFLD" id="SFLDG01123">
    <property type="entry name" value="methyltransferase_(Class_B)"/>
    <property type="match status" value="1"/>
</dbReference>
<evidence type="ECO:0000259" key="8">
    <source>
        <dbReference type="PROSITE" id="PS51918"/>
    </source>
</evidence>
<dbReference type="Proteomes" id="UP000199820">
    <property type="component" value="Unassembled WGS sequence"/>
</dbReference>
<dbReference type="CDD" id="cd02068">
    <property type="entry name" value="radical_SAM_B12_BD"/>
    <property type="match status" value="1"/>
</dbReference>
<feature type="compositionally biased region" description="Polar residues" evidence="6">
    <location>
        <begin position="200"/>
        <end position="215"/>
    </location>
</feature>
<evidence type="ECO:0000256" key="1">
    <source>
        <dbReference type="ARBA" id="ARBA00001966"/>
    </source>
</evidence>
<dbReference type="Gene3D" id="3.80.30.20">
    <property type="entry name" value="tm_1862 like domain"/>
    <property type="match status" value="1"/>
</dbReference>
<dbReference type="Gene3D" id="3.40.50.280">
    <property type="entry name" value="Cobalamin-binding domain"/>
    <property type="match status" value="1"/>
</dbReference>
<dbReference type="InterPro" id="IPR034466">
    <property type="entry name" value="Methyltransferase_Class_B"/>
</dbReference>
<dbReference type="InterPro" id="IPR006638">
    <property type="entry name" value="Elp3/MiaA/NifB-like_rSAM"/>
</dbReference>
<dbReference type="InterPro" id="IPR036724">
    <property type="entry name" value="Cobalamin-bd_sf"/>
</dbReference>
<organism evidence="9 10">
    <name type="scientific">[Clostridium] aminophilum</name>
    <dbReference type="NCBI Taxonomy" id="1526"/>
    <lineage>
        <taxon>Bacteria</taxon>
        <taxon>Bacillati</taxon>
        <taxon>Bacillota</taxon>
        <taxon>Clostridia</taxon>
        <taxon>Lachnospirales</taxon>
        <taxon>Lachnospiraceae</taxon>
    </lineage>
</organism>
<dbReference type="OrthoDB" id="9801424at2"/>
<dbReference type="SUPFAM" id="SSF102114">
    <property type="entry name" value="Radical SAM enzymes"/>
    <property type="match status" value="1"/>
</dbReference>
<comment type="cofactor">
    <cofactor evidence="1">
        <name>[4Fe-4S] cluster</name>
        <dbReference type="ChEBI" id="CHEBI:49883"/>
    </cofactor>
</comment>
<accession>A0A1I0D069</accession>
<evidence type="ECO:0000259" key="7">
    <source>
        <dbReference type="PROSITE" id="PS51332"/>
    </source>
</evidence>
<keyword evidence="4" id="KW-0408">Iron</keyword>
<dbReference type="Pfam" id="PF04055">
    <property type="entry name" value="Radical_SAM"/>
    <property type="match status" value="1"/>
</dbReference>
<dbReference type="SMART" id="SM00729">
    <property type="entry name" value="Elp3"/>
    <property type="match status" value="1"/>
</dbReference>
<feature type="compositionally biased region" description="Basic and acidic residues" evidence="6">
    <location>
        <begin position="189"/>
        <end position="199"/>
    </location>
</feature>
<dbReference type="InterPro" id="IPR006158">
    <property type="entry name" value="Cobalamin-bd"/>
</dbReference>
<dbReference type="GO" id="GO:0005829">
    <property type="term" value="C:cytosol"/>
    <property type="evidence" value="ECO:0007669"/>
    <property type="project" value="TreeGrafter"/>
</dbReference>
<evidence type="ECO:0000256" key="3">
    <source>
        <dbReference type="ARBA" id="ARBA00022723"/>
    </source>
</evidence>
<evidence type="ECO:0000313" key="9">
    <source>
        <dbReference type="EMBL" id="SET24806.1"/>
    </source>
</evidence>
<dbReference type="CDD" id="cd01335">
    <property type="entry name" value="Radical_SAM"/>
    <property type="match status" value="1"/>
</dbReference>
<keyword evidence="3" id="KW-0479">Metal-binding</keyword>
<dbReference type="GO" id="GO:0031419">
    <property type="term" value="F:cobalamin binding"/>
    <property type="evidence" value="ECO:0007669"/>
    <property type="project" value="InterPro"/>
</dbReference>
<evidence type="ECO:0000313" key="10">
    <source>
        <dbReference type="Proteomes" id="UP000199820"/>
    </source>
</evidence>
<dbReference type="GO" id="GO:0051539">
    <property type="term" value="F:4 iron, 4 sulfur cluster binding"/>
    <property type="evidence" value="ECO:0007669"/>
    <property type="project" value="UniProtKB-KW"/>
</dbReference>
<keyword evidence="10" id="KW-1185">Reference proteome</keyword>
<dbReference type="GO" id="GO:0046872">
    <property type="term" value="F:metal ion binding"/>
    <property type="evidence" value="ECO:0007669"/>
    <property type="project" value="UniProtKB-KW"/>
</dbReference>
<feature type="domain" description="B12-binding" evidence="7">
    <location>
        <begin position="1"/>
        <end position="134"/>
    </location>
</feature>
<feature type="region of interest" description="Disordered" evidence="6">
    <location>
        <begin position="182"/>
        <end position="222"/>
    </location>
</feature>
<proteinExistence type="predicted"/>
<gene>
    <name evidence="9" type="ORF">SAMN04487771_100930</name>
</gene>
<dbReference type="Pfam" id="PF02310">
    <property type="entry name" value="B12-binding"/>
    <property type="match status" value="1"/>
</dbReference>
<dbReference type="RefSeq" id="WP_074648978.1">
    <property type="nucleotide sequence ID" value="NZ_FOIL01000009.1"/>
</dbReference>
<dbReference type="InterPro" id="IPR007197">
    <property type="entry name" value="rSAM"/>
</dbReference>
<reference evidence="9 10" key="1">
    <citation type="submission" date="2016-10" db="EMBL/GenBank/DDBJ databases">
        <authorList>
            <person name="de Groot N.N."/>
        </authorList>
    </citation>
    <scope>NUCLEOTIDE SEQUENCE [LARGE SCALE GENOMIC DNA]</scope>
    <source>
        <strain evidence="9 10">KH1P1</strain>
    </source>
</reference>
<name>A0A1I0D069_9FIRM</name>
<evidence type="ECO:0000256" key="2">
    <source>
        <dbReference type="ARBA" id="ARBA00022691"/>
    </source>
</evidence>
<dbReference type="STRING" id="1526.SAMN02910262_01419"/>
<dbReference type="InterPro" id="IPR023404">
    <property type="entry name" value="rSAM_horseshoe"/>
</dbReference>
<dbReference type="EMBL" id="FOIL01000009">
    <property type="protein sequence ID" value="SET24806.1"/>
    <property type="molecule type" value="Genomic_DNA"/>
</dbReference>
<keyword evidence="5" id="KW-0411">Iron-sulfur</keyword>
<dbReference type="PROSITE" id="PS51332">
    <property type="entry name" value="B12_BINDING"/>
    <property type="match status" value="1"/>
</dbReference>
<dbReference type="InterPro" id="IPR051198">
    <property type="entry name" value="BchE-like"/>
</dbReference>
<dbReference type="PROSITE" id="PS51918">
    <property type="entry name" value="RADICAL_SAM"/>
    <property type="match status" value="1"/>
</dbReference>
<dbReference type="Pfam" id="PF13311">
    <property type="entry name" value="DUF4080"/>
    <property type="match status" value="1"/>
</dbReference>
<dbReference type="InterPro" id="IPR058240">
    <property type="entry name" value="rSAM_sf"/>
</dbReference>
<keyword evidence="2" id="KW-0949">S-adenosyl-L-methionine</keyword>
<dbReference type="SFLD" id="SFLDG01082">
    <property type="entry name" value="B12-binding_domain_containing"/>
    <property type="match status" value="1"/>
</dbReference>
<protein>
    <submittedName>
        <fullName evidence="9">Radical SAM superfamily enzyme YgiQ, UPF0313 family</fullName>
    </submittedName>
</protein>
<dbReference type="PANTHER" id="PTHR43409">
    <property type="entry name" value="ANAEROBIC MAGNESIUM-PROTOPORPHYRIN IX MONOMETHYL ESTER CYCLASE-RELATED"/>
    <property type="match status" value="1"/>
</dbReference>
<dbReference type="AlphaFoldDB" id="A0A1I0D069"/>
<dbReference type="GO" id="GO:0003824">
    <property type="term" value="F:catalytic activity"/>
    <property type="evidence" value="ECO:0007669"/>
    <property type="project" value="InterPro"/>
</dbReference>
<dbReference type="InterPro" id="IPR025288">
    <property type="entry name" value="DUF4080"/>
</dbReference>
<feature type="domain" description="Radical SAM core" evidence="8">
    <location>
        <begin position="232"/>
        <end position="462"/>
    </location>
</feature>
<dbReference type="SFLD" id="SFLDS00029">
    <property type="entry name" value="Radical_SAM"/>
    <property type="match status" value="1"/>
</dbReference>
<evidence type="ECO:0000256" key="6">
    <source>
        <dbReference type="SAM" id="MobiDB-lite"/>
    </source>
</evidence>
<dbReference type="PANTHER" id="PTHR43409:SF16">
    <property type="entry name" value="SLR0320 PROTEIN"/>
    <property type="match status" value="1"/>
</dbReference>
<evidence type="ECO:0000256" key="5">
    <source>
        <dbReference type="ARBA" id="ARBA00023014"/>
    </source>
</evidence>